<dbReference type="Pfam" id="PF09507">
    <property type="entry name" value="CDC27"/>
    <property type="match status" value="1"/>
</dbReference>
<feature type="compositionally biased region" description="Basic residues" evidence="1">
    <location>
        <begin position="11"/>
        <end position="20"/>
    </location>
</feature>
<dbReference type="GO" id="GO:1904161">
    <property type="term" value="P:DNA synthesis involved in UV-damage excision repair"/>
    <property type="evidence" value="ECO:0007669"/>
    <property type="project" value="TreeGrafter"/>
</dbReference>
<dbReference type="AlphaFoldDB" id="A0A2G9QL80"/>
<dbReference type="Proteomes" id="UP000228934">
    <property type="component" value="Unassembled WGS sequence"/>
</dbReference>
<dbReference type="InterPro" id="IPR019038">
    <property type="entry name" value="POLD3"/>
</dbReference>
<evidence type="ECO:0000256" key="1">
    <source>
        <dbReference type="SAM" id="MobiDB-lite"/>
    </source>
</evidence>
<feature type="compositionally biased region" description="Low complexity" evidence="1">
    <location>
        <begin position="76"/>
        <end position="85"/>
    </location>
</feature>
<dbReference type="GO" id="GO:0006297">
    <property type="term" value="P:nucleotide-excision repair, DNA gap filling"/>
    <property type="evidence" value="ECO:0007669"/>
    <property type="project" value="TreeGrafter"/>
</dbReference>
<dbReference type="OrthoDB" id="514823at2759"/>
<protein>
    <recommendedName>
        <fullName evidence="4">DNA polymerase delta subunit 3</fullName>
    </recommendedName>
</protein>
<reference evidence="3" key="1">
    <citation type="journal article" date="2017" name="Nat. Commun.">
        <title>The North American bullfrog draft genome provides insight into hormonal regulation of long noncoding RNA.</title>
        <authorList>
            <person name="Hammond S.A."/>
            <person name="Warren R.L."/>
            <person name="Vandervalk B.P."/>
            <person name="Kucuk E."/>
            <person name="Khan H."/>
            <person name="Gibb E.A."/>
            <person name="Pandoh P."/>
            <person name="Kirk H."/>
            <person name="Zhao Y."/>
            <person name="Jones M."/>
            <person name="Mungall A.J."/>
            <person name="Coope R."/>
            <person name="Pleasance S."/>
            <person name="Moore R.A."/>
            <person name="Holt R.A."/>
            <person name="Round J.M."/>
            <person name="Ohora S."/>
            <person name="Walle B.V."/>
            <person name="Veldhoen N."/>
            <person name="Helbing C.C."/>
            <person name="Birol I."/>
        </authorList>
    </citation>
    <scope>NUCLEOTIDE SEQUENCE [LARGE SCALE GENOMIC DNA]</scope>
</reference>
<sequence>MSDSDEEGVKLVKRRRRIKQPRPDSSDEEDVTEKVYESESCTDSGEEFTKSKPAASNPSTSTAKPKTKAETKTSKKAPAASKGTKQASIMGFFQKK</sequence>
<dbReference type="GO" id="GO:0006271">
    <property type="term" value="P:DNA strand elongation involved in DNA replication"/>
    <property type="evidence" value="ECO:0007669"/>
    <property type="project" value="TreeGrafter"/>
</dbReference>
<proteinExistence type="predicted"/>
<evidence type="ECO:0000313" key="2">
    <source>
        <dbReference type="EMBL" id="PIO15851.1"/>
    </source>
</evidence>
<feature type="region of interest" description="Disordered" evidence="1">
    <location>
        <begin position="1"/>
        <end position="96"/>
    </location>
</feature>
<dbReference type="GO" id="GO:0003887">
    <property type="term" value="F:DNA-directed DNA polymerase activity"/>
    <property type="evidence" value="ECO:0007669"/>
    <property type="project" value="TreeGrafter"/>
</dbReference>
<name>A0A2G9QL80_AQUCT</name>
<keyword evidence="3" id="KW-1185">Reference proteome</keyword>
<gene>
    <name evidence="2" type="ORF">AB205_0047570</name>
</gene>
<evidence type="ECO:0008006" key="4">
    <source>
        <dbReference type="Google" id="ProtNLM"/>
    </source>
</evidence>
<dbReference type="EMBL" id="KV968114">
    <property type="protein sequence ID" value="PIO15851.1"/>
    <property type="molecule type" value="Genomic_DNA"/>
</dbReference>
<dbReference type="PANTHER" id="PTHR17598:SF13">
    <property type="entry name" value="DNA POLYMERASE DELTA SUBUNIT 3"/>
    <property type="match status" value="1"/>
</dbReference>
<dbReference type="GO" id="GO:0043625">
    <property type="term" value="C:delta DNA polymerase complex"/>
    <property type="evidence" value="ECO:0007669"/>
    <property type="project" value="InterPro"/>
</dbReference>
<evidence type="ECO:0000313" key="3">
    <source>
        <dbReference type="Proteomes" id="UP000228934"/>
    </source>
</evidence>
<organism evidence="2 3">
    <name type="scientific">Aquarana catesbeiana</name>
    <name type="common">American bullfrog</name>
    <name type="synonym">Rana catesbeiana</name>
    <dbReference type="NCBI Taxonomy" id="8400"/>
    <lineage>
        <taxon>Eukaryota</taxon>
        <taxon>Metazoa</taxon>
        <taxon>Chordata</taxon>
        <taxon>Craniata</taxon>
        <taxon>Vertebrata</taxon>
        <taxon>Euteleostomi</taxon>
        <taxon>Amphibia</taxon>
        <taxon>Batrachia</taxon>
        <taxon>Anura</taxon>
        <taxon>Neobatrachia</taxon>
        <taxon>Ranoidea</taxon>
        <taxon>Ranidae</taxon>
        <taxon>Aquarana</taxon>
    </lineage>
</organism>
<dbReference type="PANTHER" id="PTHR17598">
    <property type="entry name" value="DNA POLYMERASE DELTA SUBUNIT 3"/>
    <property type="match status" value="1"/>
</dbReference>
<accession>A0A2G9QL80</accession>